<evidence type="ECO:0000313" key="2">
    <source>
        <dbReference type="EMBL" id="GJD98806.1"/>
    </source>
</evidence>
<name>A0ABQ4S759_9HYPH</name>
<dbReference type="EMBL" id="BPQQ01000008">
    <property type="protein sequence ID" value="GJD98806.1"/>
    <property type="molecule type" value="Genomic_DNA"/>
</dbReference>
<evidence type="ECO:0000313" key="3">
    <source>
        <dbReference type="Proteomes" id="UP001055153"/>
    </source>
</evidence>
<accession>A0ABQ4S759</accession>
<feature type="transmembrane region" description="Helical" evidence="1">
    <location>
        <begin position="15"/>
        <end position="43"/>
    </location>
</feature>
<feature type="transmembrane region" description="Helical" evidence="1">
    <location>
        <begin position="82"/>
        <end position="102"/>
    </location>
</feature>
<dbReference type="InterPro" id="IPR025363">
    <property type="entry name" value="DUF4267"/>
</dbReference>
<keyword evidence="3" id="KW-1185">Reference proteome</keyword>
<dbReference type="RefSeq" id="WP_238233753.1">
    <property type="nucleotide sequence ID" value="NZ_BPQQ01000008.1"/>
</dbReference>
<organism evidence="2 3">
    <name type="scientific">Methylobacterium isbiliense</name>
    <dbReference type="NCBI Taxonomy" id="315478"/>
    <lineage>
        <taxon>Bacteria</taxon>
        <taxon>Pseudomonadati</taxon>
        <taxon>Pseudomonadota</taxon>
        <taxon>Alphaproteobacteria</taxon>
        <taxon>Hyphomicrobiales</taxon>
        <taxon>Methylobacteriaceae</taxon>
        <taxon>Methylobacterium</taxon>
    </lineage>
</organism>
<dbReference type="Proteomes" id="UP001055153">
    <property type="component" value="Unassembled WGS sequence"/>
</dbReference>
<comment type="caution">
    <text evidence="2">The sequence shown here is derived from an EMBL/GenBank/DDBJ whole genome shotgun (WGS) entry which is preliminary data.</text>
</comment>
<gene>
    <name evidence="2" type="ORF">GMJLKIPL_0719</name>
</gene>
<protein>
    <recommendedName>
        <fullName evidence="4">DUF4267 domain-containing protein</fullName>
    </recommendedName>
</protein>
<keyword evidence="1" id="KW-0812">Transmembrane</keyword>
<feature type="transmembrane region" description="Helical" evidence="1">
    <location>
        <begin position="108"/>
        <end position="130"/>
    </location>
</feature>
<dbReference type="Pfam" id="PF14087">
    <property type="entry name" value="DUF4267"/>
    <property type="match status" value="1"/>
</dbReference>
<reference evidence="2" key="2">
    <citation type="submission" date="2021-08" db="EMBL/GenBank/DDBJ databases">
        <authorList>
            <person name="Tani A."/>
            <person name="Ola A."/>
            <person name="Ogura Y."/>
            <person name="Katsura K."/>
            <person name="Hayashi T."/>
        </authorList>
    </citation>
    <scope>NUCLEOTIDE SEQUENCE</scope>
    <source>
        <strain evidence="2">DSM 17168</strain>
    </source>
</reference>
<sequence length="145" mass="14679">MPVSDHHLPATAPSLWAVLGLAAVFAGLGGLFITAPALGAAIFGIPAPGGLGDAYLRAIGLRDAALALYLAGLAWAATRRAVCLVLGASTVIPFGDIALVLAAGTAAWWQIALHGLSAAVLIGVMGWVGFGQDAAVRWPHRRPSP</sequence>
<evidence type="ECO:0000256" key="1">
    <source>
        <dbReference type="SAM" id="Phobius"/>
    </source>
</evidence>
<keyword evidence="1" id="KW-1133">Transmembrane helix</keyword>
<proteinExistence type="predicted"/>
<reference evidence="2" key="1">
    <citation type="journal article" date="2021" name="Front. Microbiol.">
        <title>Comprehensive Comparative Genomics and Phenotyping of Methylobacterium Species.</title>
        <authorList>
            <person name="Alessa O."/>
            <person name="Ogura Y."/>
            <person name="Fujitani Y."/>
            <person name="Takami H."/>
            <person name="Hayashi T."/>
            <person name="Sahin N."/>
            <person name="Tani A."/>
        </authorList>
    </citation>
    <scope>NUCLEOTIDE SEQUENCE</scope>
    <source>
        <strain evidence="2">DSM 17168</strain>
    </source>
</reference>
<feature type="transmembrane region" description="Helical" evidence="1">
    <location>
        <begin position="55"/>
        <end position="75"/>
    </location>
</feature>
<evidence type="ECO:0008006" key="4">
    <source>
        <dbReference type="Google" id="ProtNLM"/>
    </source>
</evidence>
<keyword evidence="1" id="KW-0472">Membrane</keyword>